<dbReference type="Gene3D" id="1.25.40.20">
    <property type="entry name" value="Ankyrin repeat-containing domain"/>
    <property type="match status" value="2"/>
</dbReference>
<comment type="caution">
    <text evidence="3">The sequence shown here is derived from an EMBL/GenBank/DDBJ whole genome shotgun (WGS) entry which is preliminary data.</text>
</comment>
<proteinExistence type="predicted"/>
<evidence type="ECO:0000256" key="1">
    <source>
        <dbReference type="ARBA" id="ARBA00022737"/>
    </source>
</evidence>
<organism evidence="3 4">
    <name type="scientific">Piromyces finnis</name>
    <dbReference type="NCBI Taxonomy" id="1754191"/>
    <lineage>
        <taxon>Eukaryota</taxon>
        <taxon>Fungi</taxon>
        <taxon>Fungi incertae sedis</taxon>
        <taxon>Chytridiomycota</taxon>
        <taxon>Chytridiomycota incertae sedis</taxon>
        <taxon>Neocallimastigomycetes</taxon>
        <taxon>Neocallimastigales</taxon>
        <taxon>Neocallimastigaceae</taxon>
        <taxon>Piromyces</taxon>
    </lineage>
</organism>
<gene>
    <name evidence="3" type="ORF">BCR36DRAFT_123610</name>
</gene>
<name>A0A1Y1V2G7_9FUNG</name>
<dbReference type="SMART" id="SM00248">
    <property type="entry name" value="ANK"/>
    <property type="match status" value="10"/>
</dbReference>
<dbReference type="EMBL" id="MCFH01000043">
    <property type="protein sequence ID" value="ORX44870.1"/>
    <property type="molecule type" value="Genomic_DNA"/>
</dbReference>
<dbReference type="STRING" id="1754191.A0A1Y1V2G7"/>
<dbReference type="Proteomes" id="UP000193719">
    <property type="component" value="Unassembled WGS sequence"/>
</dbReference>
<accession>A0A1Y1V2G7</accession>
<dbReference type="Pfam" id="PF12796">
    <property type="entry name" value="Ank_2"/>
    <property type="match status" value="3"/>
</dbReference>
<dbReference type="InterPro" id="IPR002110">
    <property type="entry name" value="Ankyrin_rpt"/>
</dbReference>
<evidence type="ECO:0000313" key="3">
    <source>
        <dbReference type="EMBL" id="ORX44870.1"/>
    </source>
</evidence>
<keyword evidence="2" id="KW-0040">ANK repeat</keyword>
<dbReference type="PANTHER" id="PTHR24198:SF165">
    <property type="entry name" value="ANKYRIN REPEAT-CONTAINING PROTEIN-RELATED"/>
    <property type="match status" value="1"/>
</dbReference>
<reference evidence="3 4" key="1">
    <citation type="submission" date="2016-08" db="EMBL/GenBank/DDBJ databases">
        <title>Genomes of anaerobic fungi encode conserved fungal cellulosomes for biomass hydrolysis.</title>
        <authorList>
            <consortium name="DOE Joint Genome Institute"/>
            <person name="Haitjema C.H."/>
            <person name="Gilmore S.P."/>
            <person name="Henske J.K."/>
            <person name="Solomon K.V."/>
            <person name="De Groot R."/>
            <person name="Kuo A."/>
            <person name="Mondo S.J."/>
            <person name="Salamov A.A."/>
            <person name="Labutti K."/>
            <person name="Zhao Z."/>
            <person name="Chiniquy J."/>
            <person name="Barry K."/>
            <person name="Brewer H.M."/>
            <person name="Purvine S.O."/>
            <person name="Wright A.T."/>
            <person name="Boxma B."/>
            <person name="Van Alen T."/>
            <person name="Hackstein J.H."/>
            <person name="Baker S.E."/>
            <person name="Grigoriev I.V."/>
            <person name="O'Malley M.A."/>
        </authorList>
    </citation>
    <scope>NUCLEOTIDE SEQUENCE [LARGE SCALE GENOMIC DNA]</scope>
    <source>
        <strain evidence="4">finn</strain>
    </source>
</reference>
<sequence>MEYLKIGFPIFSYLKNDNQDCYSKIELNKFKIEKYLENEIECKDFVNKLNEVILEKEENFDIIEKVLKHESFSLALYEFKESDILIKACKKENEAVLHWLLTMEINSCVKDSKGMTALMYAAEKPCLLFVVQYLIYNCNVCIDLTDNNEENAIFHAVHNIEAFKAILNTNIDINHLNKQKDTVLLYCCKNDIPEPIKFLSYNTNIDVNIIDEKGRNAAMYLVEKGQYHEFQLLTGRNIDLDYRNEKDETLLSILVNAIYQKNEEDDSKYIIPYLKILMILVQVDCDFNIPIDNEGNTPLMFFIMIEDIYSVYYIITFCHFLNIAMTNNNGESAFSLSVKIGNKSLIEILMNHPTFDFSYTDQNGNNLLMLYSILNNSDIIKKVLERNIDLLNKTNKKGENALIIATKLFCNEVIKTLVEYNINLNQQDEFGNTALHYAVQLNIPKIVNTLAYAHADKYIKNYENQTPYDIAKNNNNEKIIDVLEHPVPFKASKPQKKNKVFSLKKFIKKGSKQKNKDNNNNNTIEYIDLNHCNDIINFDFNNNHKNLYQPMKCTNTLNELEMKTYGFENAIEKRGISKTILRQALALEVITQILDTAGNFF</sequence>
<reference evidence="3 4" key="2">
    <citation type="submission" date="2016-08" db="EMBL/GenBank/DDBJ databases">
        <title>Pervasive Adenine N6-methylation of Active Genes in Fungi.</title>
        <authorList>
            <consortium name="DOE Joint Genome Institute"/>
            <person name="Mondo S.J."/>
            <person name="Dannebaum R.O."/>
            <person name="Kuo R.C."/>
            <person name="Labutti K."/>
            <person name="Haridas S."/>
            <person name="Kuo A."/>
            <person name="Salamov A."/>
            <person name="Ahrendt S.R."/>
            <person name="Lipzen A."/>
            <person name="Sullivan W."/>
            <person name="Andreopoulos W.B."/>
            <person name="Clum A."/>
            <person name="Lindquist E."/>
            <person name="Daum C."/>
            <person name="Ramamoorthy G.K."/>
            <person name="Gryganskyi A."/>
            <person name="Culley D."/>
            <person name="Magnuson J.K."/>
            <person name="James T.Y."/>
            <person name="O'Malley M.A."/>
            <person name="Stajich J.E."/>
            <person name="Spatafora J.W."/>
            <person name="Visel A."/>
            <person name="Grigoriev I.V."/>
        </authorList>
    </citation>
    <scope>NUCLEOTIDE SEQUENCE [LARGE SCALE GENOMIC DNA]</scope>
    <source>
        <strain evidence="4">finn</strain>
    </source>
</reference>
<dbReference type="AlphaFoldDB" id="A0A1Y1V2G7"/>
<protein>
    <submittedName>
        <fullName evidence="3">Ankyrin</fullName>
    </submittedName>
</protein>
<keyword evidence="4" id="KW-1185">Reference proteome</keyword>
<evidence type="ECO:0000313" key="4">
    <source>
        <dbReference type="Proteomes" id="UP000193719"/>
    </source>
</evidence>
<keyword evidence="1" id="KW-0677">Repeat</keyword>
<evidence type="ECO:0000256" key="2">
    <source>
        <dbReference type="ARBA" id="ARBA00023043"/>
    </source>
</evidence>
<dbReference type="PANTHER" id="PTHR24198">
    <property type="entry name" value="ANKYRIN REPEAT AND PROTEIN KINASE DOMAIN-CONTAINING PROTEIN"/>
    <property type="match status" value="1"/>
</dbReference>
<dbReference type="InterPro" id="IPR036770">
    <property type="entry name" value="Ankyrin_rpt-contain_sf"/>
</dbReference>
<dbReference type="SUPFAM" id="SSF48403">
    <property type="entry name" value="Ankyrin repeat"/>
    <property type="match status" value="2"/>
</dbReference>
<dbReference type="OrthoDB" id="9995210at2759"/>